<protein>
    <submittedName>
        <fullName evidence="1">Uncharacterized protein</fullName>
    </submittedName>
</protein>
<keyword evidence="2" id="KW-1185">Reference proteome</keyword>
<reference evidence="1" key="1">
    <citation type="submission" date="2022-04" db="EMBL/GenBank/DDBJ databases">
        <title>A functionally conserved STORR gene fusion in Papaver species that diverged 16.8 million years ago.</title>
        <authorList>
            <person name="Catania T."/>
        </authorList>
    </citation>
    <scope>NUCLEOTIDE SEQUENCE</scope>
    <source>
        <strain evidence="1">S-188037</strain>
    </source>
</reference>
<feature type="non-terminal residue" evidence="1">
    <location>
        <position position="1"/>
    </location>
</feature>
<sequence>IVCLPNEDKISLWACVIIYSSSELRDKTRIKLLCTFCSRIVCLPNEDKISQKGTTSNCIIIGRGGSTGDAI</sequence>
<evidence type="ECO:0000313" key="1">
    <source>
        <dbReference type="EMBL" id="KAI3924327.1"/>
    </source>
</evidence>
<accession>A0AAD4XMF6</accession>
<feature type="non-terminal residue" evidence="1">
    <location>
        <position position="71"/>
    </location>
</feature>
<gene>
    <name evidence="1" type="ORF">MKW98_032528</name>
</gene>
<comment type="caution">
    <text evidence="1">The sequence shown here is derived from an EMBL/GenBank/DDBJ whole genome shotgun (WGS) entry which is preliminary data.</text>
</comment>
<evidence type="ECO:0000313" key="2">
    <source>
        <dbReference type="Proteomes" id="UP001202328"/>
    </source>
</evidence>
<organism evidence="1 2">
    <name type="scientific">Papaver atlanticum</name>
    <dbReference type="NCBI Taxonomy" id="357466"/>
    <lineage>
        <taxon>Eukaryota</taxon>
        <taxon>Viridiplantae</taxon>
        <taxon>Streptophyta</taxon>
        <taxon>Embryophyta</taxon>
        <taxon>Tracheophyta</taxon>
        <taxon>Spermatophyta</taxon>
        <taxon>Magnoliopsida</taxon>
        <taxon>Ranunculales</taxon>
        <taxon>Papaveraceae</taxon>
        <taxon>Papaveroideae</taxon>
        <taxon>Papaver</taxon>
    </lineage>
</organism>
<dbReference type="EMBL" id="JAJJMB010008334">
    <property type="protein sequence ID" value="KAI3924327.1"/>
    <property type="molecule type" value="Genomic_DNA"/>
</dbReference>
<name>A0AAD4XMF6_9MAGN</name>
<dbReference type="Proteomes" id="UP001202328">
    <property type="component" value="Unassembled WGS sequence"/>
</dbReference>
<dbReference type="AlphaFoldDB" id="A0AAD4XMF6"/>
<proteinExistence type="predicted"/>